<keyword evidence="4" id="KW-1185">Reference proteome</keyword>
<evidence type="ECO:0000313" key="3">
    <source>
        <dbReference type="EMBL" id="AOE50637.1"/>
    </source>
</evidence>
<protein>
    <recommendedName>
        <fullName evidence="5">Lipoprotein</fullName>
    </recommendedName>
</protein>
<sequence length="70" mass="7985" precursor="true">MKAFILIIISLGALLISACDSQPEEQTALSDYKQQQLDKAKKVEQEMNKRIENIDQQLDQSTTQEDDDTQ</sequence>
<feature type="signal peptide" evidence="2">
    <location>
        <begin position="1"/>
        <end position="18"/>
    </location>
</feature>
<feature type="chain" id="PRO_5008544190" description="Lipoprotein" evidence="2">
    <location>
        <begin position="19"/>
        <end position="70"/>
    </location>
</feature>
<dbReference type="Proteomes" id="UP000094147">
    <property type="component" value="Chromosome"/>
</dbReference>
<dbReference type="AlphaFoldDB" id="A0A1B3BD32"/>
<reference evidence="4" key="1">
    <citation type="submission" date="2015-08" db="EMBL/GenBank/DDBJ databases">
        <authorList>
            <person name="Kim K.M."/>
        </authorList>
    </citation>
    <scope>NUCLEOTIDE SEQUENCE [LARGE SCALE GENOMIC DNA]</scope>
    <source>
        <strain evidence="4">KCTC 23892</strain>
    </source>
</reference>
<organism evidence="3 4">
    <name type="scientific">Kangiella sediminilitoris</name>
    <dbReference type="NCBI Taxonomy" id="1144748"/>
    <lineage>
        <taxon>Bacteria</taxon>
        <taxon>Pseudomonadati</taxon>
        <taxon>Pseudomonadota</taxon>
        <taxon>Gammaproteobacteria</taxon>
        <taxon>Kangiellales</taxon>
        <taxon>Kangiellaceae</taxon>
        <taxon>Kangiella</taxon>
    </lineage>
</organism>
<gene>
    <name evidence="3" type="ORF">KS2013_1928</name>
</gene>
<evidence type="ECO:0000256" key="2">
    <source>
        <dbReference type="SAM" id="SignalP"/>
    </source>
</evidence>
<feature type="compositionally biased region" description="Basic and acidic residues" evidence="1">
    <location>
        <begin position="41"/>
        <end position="53"/>
    </location>
</feature>
<dbReference type="EMBL" id="CP012418">
    <property type="protein sequence ID" value="AOE50637.1"/>
    <property type="molecule type" value="Genomic_DNA"/>
</dbReference>
<accession>A0A1B3BD32</accession>
<feature type="region of interest" description="Disordered" evidence="1">
    <location>
        <begin position="41"/>
        <end position="70"/>
    </location>
</feature>
<keyword evidence="2" id="KW-0732">Signal</keyword>
<evidence type="ECO:0000313" key="4">
    <source>
        <dbReference type="Proteomes" id="UP000094147"/>
    </source>
</evidence>
<name>A0A1B3BD32_9GAMM</name>
<dbReference type="PROSITE" id="PS51257">
    <property type="entry name" value="PROKAR_LIPOPROTEIN"/>
    <property type="match status" value="1"/>
</dbReference>
<dbReference type="KEGG" id="ksd:KS2013_1928"/>
<evidence type="ECO:0000256" key="1">
    <source>
        <dbReference type="SAM" id="MobiDB-lite"/>
    </source>
</evidence>
<evidence type="ECO:0008006" key="5">
    <source>
        <dbReference type="Google" id="ProtNLM"/>
    </source>
</evidence>
<proteinExistence type="predicted"/>
<dbReference type="OrthoDB" id="6198604at2"/>
<dbReference type="RefSeq" id="WP_068993187.1">
    <property type="nucleotide sequence ID" value="NZ_CP012418.1"/>
</dbReference>